<dbReference type="GO" id="GO:0015097">
    <property type="term" value="F:mercury ion transmembrane transporter activity"/>
    <property type="evidence" value="ECO:0007669"/>
    <property type="project" value="InterPro"/>
</dbReference>
<keyword evidence="3" id="KW-1185">Reference proteome</keyword>
<dbReference type="Proteomes" id="UP001231445">
    <property type="component" value="Chromosome"/>
</dbReference>
<dbReference type="RefSeq" id="WP_285976155.1">
    <property type="nucleotide sequence ID" value="NZ_CP127221.1"/>
</dbReference>
<dbReference type="AlphaFoldDB" id="A0A9Y2F553"/>
<evidence type="ECO:0000313" key="3">
    <source>
        <dbReference type="Proteomes" id="UP001231445"/>
    </source>
</evidence>
<feature type="transmembrane region" description="Helical" evidence="1">
    <location>
        <begin position="49"/>
        <end position="70"/>
    </location>
</feature>
<keyword evidence="1" id="KW-1133">Transmembrane helix</keyword>
<protein>
    <submittedName>
        <fullName evidence="2">MerC domain-containing protein</fullName>
    </submittedName>
</protein>
<organism evidence="2 3">
    <name type="scientific">Altererythrobacter rubellus</name>
    <dbReference type="NCBI Taxonomy" id="2173831"/>
    <lineage>
        <taxon>Bacteria</taxon>
        <taxon>Pseudomonadati</taxon>
        <taxon>Pseudomonadota</taxon>
        <taxon>Alphaproteobacteria</taxon>
        <taxon>Sphingomonadales</taxon>
        <taxon>Erythrobacteraceae</taxon>
        <taxon>Altererythrobacter</taxon>
    </lineage>
</organism>
<feature type="transmembrane region" description="Helical" evidence="1">
    <location>
        <begin position="101"/>
        <end position="119"/>
    </location>
</feature>
<feature type="transmembrane region" description="Helical" evidence="1">
    <location>
        <begin position="77"/>
        <end position="95"/>
    </location>
</feature>
<reference evidence="2 3" key="1">
    <citation type="submission" date="2023-06" db="EMBL/GenBank/DDBJ databases">
        <title>Altererythrobacter rubellus NBRC 112769 genome.</title>
        <authorList>
            <person name="Zhang K."/>
        </authorList>
    </citation>
    <scope>NUCLEOTIDE SEQUENCE [LARGE SCALE GENOMIC DNA]</scope>
    <source>
        <strain evidence="2 3">NBRC 112769</strain>
    </source>
</reference>
<sequence>MTEYSISIRQRMDRAGIWLSSLCLLHCVLTILVVSVLGAGSHFLLSPEIHRVGLAIALIIAAVAIGWGALRHRRAAPFVMAMVGLTFMGGALAMPHGFYEVIFTMIGVALVATGHFLNMRSHLPAQQ</sequence>
<dbReference type="EMBL" id="CP127221">
    <property type="protein sequence ID" value="WIW95843.1"/>
    <property type="molecule type" value="Genomic_DNA"/>
</dbReference>
<dbReference type="Pfam" id="PF03203">
    <property type="entry name" value="MerC"/>
    <property type="match status" value="1"/>
</dbReference>
<proteinExistence type="predicted"/>
<evidence type="ECO:0000313" key="2">
    <source>
        <dbReference type="EMBL" id="WIW95843.1"/>
    </source>
</evidence>
<feature type="transmembrane region" description="Helical" evidence="1">
    <location>
        <begin position="15"/>
        <end position="37"/>
    </location>
</feature>
<accession>A0A9Y2F553</accession>
<gene>
    <name evidence="2" type="ORF">QQX03_01690</name>
</gene>
<keyword evidence="1" id="KW-0472">Membrane</keyword>
<dbReference type="InterPro" id="IPR004891">
    <property type="entry name" value="Mercury-R_MerC"/>
</dbReference>
<name>A0A9Y2F553_9SPHN</name>
<keyword evidence="1" id="KW-0812">Transmembrane</keyword>
<dbReference type="GO" id="GO:0016020">
    <property type="term" value="C:membrane"/>
    <property type="evidence" value="ECO:0007669"/>
    <property type="project" value="InterPro"/>
</dbReference>
<evidence type="ECO:0000256" key="1">
    <source>
        <dbReference type="SAM" id="Phobius"/>
    </source>
</evidence>
<dbReference type="KEGG" id="arue:QQX03_01690"/>